<dbReference type="PANTHER" id="PTHR43065:SF23">
    <property type="entry name" value="SENSOR HISTIDINE KINASE PDTAS"/>
    <property type="match status" value="1"/>
</dbReference>
<dbReference type="PROSITE" id="PS50109">
    <property type="entry name" value="HIS_KIN"/>
    <property type="match status" value="1"/>
</dbReference>
<dbReference type="InterPro" id="IPR011495">
    <property type="entry name" value="Sig_transdc_His_kin_sub2_dim/P"/>
</dbReference>
<name>A0ABY7T274_9SPHI</name>
<organism evidence="5 6">
    <name type="scientific">Mucilaginibacter jinjuensis</name>
    <dbReference type="NCBI Taxonomy" id="1176721"/>
    <lineage>
        <taxon>Bacteria</taxon>
        <taxon>Pseudomonadati</taxon>
        <taxon>Bacteroidota</taxon>
        <taxon>Sphingobacteriia</taxon>
        <taxon>Sphingobacteriales</taxon>
        <taxon>Sphingobacteriaceae</taxon>
        <taxon>Mucilaginibacter</taxon>
    </lineage>
</organism>
<dbReference type="InterPro" id="IPR019734">
    <property type="entry name" value="TPR_rpt"/>
</dbReference>
<gene>
    <name evidence="5" type="ORF">PQO05_16510</name>
</gene>
<keyword evidence="1" id="KW-0802">TPR repeat</keyword>
<dbReference type="InterPro" id="IPR011990">
    <property type="entry name" value="TPR-like_helical_dom_sf"/>
</dbReference>
<keyword evidence="6" id="KW-1185">Reference proteome</keyword>
<dbReference type="Pfam" id="PF07568">
    <property type="entry name" value="HisKA_2"/>
    <property type="match status" value="1"/>
</dbReference>
<dbReference type="RefSeq" id="WP_273628485.1">
    <property type="nucleotide sequence ID" value="NZ_CP117167.1"/>
</dbReference>
<dbReference type="SUPFAM" id="SSF55874">
    <property type="entry name" value="ATPase domain of HSP90 chaperone/DNA topoisomerase II/histidine kinase"/>
    <property type="match status" value="1"/>
</dbReference>
<evidence type="ECO:0000256" key="1">
    <source>
        <dbReference type="PROSITE-ProRule" id="PRU00339"/>
    </source>
</evidence>
<keyword evidence="5" id="KW-0418">Kinase</keyword>
<dbReference type="PROSITE" id="PS50005">
    <property type="entry name" value="TPR"/>
    <property type="match status" value="1"/>
</dbReference>
<dbReference type="Gene3D" id="1.25.40.10">
    <property type="entry name" value="Tetratricopeptide repeat domain"/>
    <property type="match status" value="2"/>
</dbReference>
<keyword evidence="2" id="KW-0175">Coiled coil</keyword>
<dbReference type="EMBL" id="CP117167">
    <property type="protein sequence ID" value="WCT10339.1"/>
    <property type="molecule type" value="Genomic_DNA"/>
</dbReference>
<evidence type="ECO:0000256" key="2">
    <source>
        <dbReference type="SAM" id="Coils"/>
    </source>
</evidence>
<proteinExistence type="predicted"/>
<sequence>MITRKLIVIFILIISAGRLMGQPAVPKDIGALRLKLSKSGADTSRVKLLIGLSRYYNASTTKSPMLNDSAIFIALQAQKLSSTLSYPEGTGLSYQVMAMSWSNKKDFKKSDELIKKAIQIFLSHNLYIDAAEAYLNMEEFYLAAGGTDYNVMIGYYEQAKPLFIKGGAKMRAGATLNVLGDFYLQIGKNDEAIAALQSALSLYKSTGKKDLQSTYDLLGYNYLQITSFNEALKYALLAVKTAEEVQDTSMLLCTIYNRTGMVYYALSQFSQSTAYYKKSIAVARKYNDRSEIFLAGNLANNLLHENKSAEAIELLKQTELRFPDIGDEYLSRYNSSILQAYLNLKKYDEAKYYSTWLLKAYSKNKYPPISQANMLGPVIQYFIETKQYGQAANYFPEFMNTAKQLRGKPRFIQKGYLFAYQIDSANNNPVSALRNYTKYASLKDSISEATKNKQMQELQIQYETEKKEKENLVLRKESLLQANKAKQAGHIRDLTLIGTCFLLVFIVLLYYSYRVNQKNSKAISEKNDSLRQLVTEKEWLLKEIHHRVKNNLQIVMGLLQQQSAYINNDDALAAIQNSENRMRSIALIHQKLYQSDNLDLISMPEYTNEMITNLKDSCGLDNRIFFEKQVDNIYLDVAQAVPLGLIMNEAITNAIKYAYKADMQGVIYISLIKAPNQYIELTIADNGPGLPETFDIKKVESLGINLMRGLSKQLGGSFDITSEQGCMISISFQTEIFNRGITEAEVILT</sequence>
<dbReference type="PANTHER" id="PTHR43065">
    <property type="entry name" value="SENSOR HISTIDINE KINASE"/>
    <property type="match status" value="1"/>
</dbReference>
<accession>A0ABY7T274</accession>
<evidence type="ECO:0000256" key="3">
    <source>
        <dbReference type="SAM" id="Phobius"/>
    </source>
</evidence>
<dbReference type="SMART" id="SM00387">
    <property type="entry name" value="HATPase_c"/>
    <property type="match status" value="1"/>
</dbReference>
<reference evidence="5 6" key="1">
    <citation type="submission" date="2023-02" db="EMBL/GenBank/DDBJ databases">
        <title>Genome sequence of Mucilaginibacter jinjuensis strain KACC 16571.</title>
        <authorList>
            <person name="Kim S."/>
            <person name="Heo J."/>
            <person name="Kwon S.-W."/>
        </authorList>
    </citation>
    <scope>NUCLEOTIDE SEQUENCE [LARGE SCALE GENOMIC DNA]</scope>
    <source>
        <strain evidence="5 6">KACC 16571</strain>
    </source>
</reference>
<evidence type="ECO:0000259" key="4">
    <source>
        <dbReference type="PROSITE" id="PS50109"/>
    </source>
</evidence>
<evidence type="ECO:0000313" key="5">
    <source>
        <dbReference type="EMBL" id="WCT10339.1"/>
    </source>
</evidence>
<dbReference type="InterPro" id="IPR005467">
    <property type="entry name" value="His_kinase_dom"/>
</dbReference>
<dbReference type="GO" id="GO:0016301">
    <property type="term" value="F:kinase activity"/>
    <property type="evidence" value="ECO:0007669"/>
    <property type="project" value="UniProtKB-KW"/>
</dbReference>
<feature type="repeat" description="TPR" evidence="1">
    <location>
        <begin position="173"/>
        <end position="206"/>
    </location>
</feature>
<protein>
    <submittedName>
        <fullName evidence="5">Histidine kinase dimerization/phosphoacceptor domain -containing protein</fullName>
    </submittedName>
</protein>
<feature type="coiled-coil region" evidence="2">
    <location>
        <begin position="448"/>
        <end position="482"/>
    </location>
</feature>
<keyword evidence="3" id="KW-0812">Transmembrane</keyword>
<dbReference type="InterPro" id="IPR036890">
    <property type="entry name" value="HATPase_C_sf"/>
</dbReference>
<dbReference type="Gene3D" id="3.30.450.20">
    <property type="entry name" value="PAS domain"/>
    <property type="match status" value="1"/>
</dbReference>
<dbReference type="SMART" id="SM00028">
    <property type="entry name" value="TPR"/>
    <property type="match status" value="4"/>
</dbReference>
<dbReference type="SUPFAM" id="SSF48452">
    <property type="entry name" value="TPR-like"/>
    <property type="match status" value="2"/>
</dbReference>
<feature type="domain" description="Histidine kinase" evidence="4">
    <location>
        <begin position="543"/>
        <end position="736"/>
    </location>
</feature>
<keyword evidence="3" id="KW-1133">Transmembrane helix</keyword>
<keyword evidence="3" id="KW-0472">Membrane</keyword>
<keyword evidence="5" id="KW-0808">Transferase</keyword>
<dbReference type="Proteomes" id="UP001216139">
    <property type="component" value="Chromosome"/>
</dbReference>
<feature type="transmembrane region" description="Helical" evidence="3">
    <location>
        <begin position="494"/>
        <end position="513"/>
    </location>
</feature>
<dbReference type="Pfam" id="PF02518">
    <property type="entry name" value="HATPase_c"/>
    <property type="match status" value="1"/>
</dbReference>
<evidence type="ECO:0000313" key="6">
    <source>
        <dbReference type="Proteomes" id="UP001216139"/>
    </source>
</evidence>
<dbReference type="Gene3D" id="3.30.565.10">
    <property type="entry name" value="Histidine kinase-like ATPase, C-terminal domain"/>
    <property type="match status" value="1"/>
</dbReference>
<dbReference type="InterPro" id="IPR003594">
    <property type="entry name" value="HATPase_dom"/>
</dbReference>